<dbReference type="OrthoDB" id="4485682at2759"/>
<name>A0A017SC17_ASPRC</name>
<dbReference type="EMBL" id="KK088425">
    <property type="protein sequence ID" value="EYE94548.1"/>
    <property type="molecule type" value="Genomic_DNA"/>
</dbReference>
<keyword evidence="2" id="KW-1185">Reference proteome</keyword>
<reference evidence="2" key="1">
    <citation type="journal article" date="2014" name="Nat. Commun.">
        <title>Genomic adaptations of the halophilic Dead Sea filamentous fungus Eurotium rubrum.</title>
        <authorList>
            <person name="Kis-Papo T."/>
            <person name="Weig A.R."/>
            <person name="Riley R."/>
            <person name="Persoh D."/>
            <person name="Salamov A."/>
            <person name="Sun H."/>
            <person name="Lipzen A."/>
            <person name="Wasser S.P."/>
            <person name="Rambold G."/>
            <person name="Grigoriev I.V."/>
            <person name="Nevo E."/>
        </authorList>
    </citation>
    <scope>NUCLEOTIDE SEQUENCE [LARGE SCALE GENOMIC DNA]</scope>
    <source>
        <strain evidence="2">CBS 135680</strain>
    </source>
</reference>
<dbReference type="Proteomes" id="UP000019804">
    <property type="component" value="Unassembled WGS sequence"/>
</dbReference>
<proteinExistence type="predicted"/>
<gene>
    <name evidence="1" type="ORF">EURHEDRAFT_531196</name>
</gene>
<dbReference type="AlphaFoldDB" id="A0A017SC17"/>
<organism evidence="1 2">
    <name type="scientific">Aspergillus ruber (strain CBS 135680)</name>
    <dbReference type="NCBI Taxonomy" id="1388766"/>
    <lineage>
        <taxon>Eukaryota</taxon>
        <taxon>Fungi</taxon>
        <taxon>Dikarya</taxon>
        <taxon>Ascomycota</taxon>
        <taxon>Pezizomycotina</taxon>
        <taxon>Eurotiomycetes</taxon>
        <taxon>Eurotiomycetidae</taxon>
        <taxon>Eurotiales</taxon>
        <taxon>Aspergillaceae</taxon>
        <taxon>Aspergillus</taxon>
        <taxon>Aspergillus subgen. Aspergillus</taxon>
    </lineage>
</organism>
<sequence length="87" mass="10690">MTPPPLPPANPDEHQYWTDPILYCAHSKKDYMEYLLLKDKVIYMNFLDWMSRTSREKRPQTYDEYWQCMCQYFGLFACWPVNHHVHE</sequence>
<dbReference type="GeneID" id="63702306"/>
<dbReference type="HOGENOM" id="CLU_2482976_0_0_1"/>
<protein>
    <submittedName>
        <fullName evidence="1">Uncharacterized protein</fullName>
    </submittedName>
</protein>
<dbReference type="STRING" id="1388766.A0A017SC17"/>
<evidence type="ECO:0000313" key="1">
    <source>
        <dbReference type="EMBL" id="EYE94548.1"/>
    </source>
</evidence>
<dbReference type="RefSeq" id="XP_040638236.1">
    <property type="nucleotide sequence ID" value="XM_040787182.1"/>
</dbReference>
<accession>A0A017SC17</accession>
<evidence type="ECO:0000313" key="2">
    <source>
        <dbReference type="Proteomes" id="UP000019804"/>
    </source>
</evidence>